<feature type="transmembrane region" description="Helical" evidence="9">
    <location>
        <begin position="230"/>
        <end position="250"/>
    </location>
</feature>
<dbReference type="AlphaFoldDB" id="A0A6G3XI03"/>
<evidence type="ECO:0000256" key="4">
    <source>
        <dbReference type="ARBA" id="ARBA00022475"/>
    </source>
</evidence>
<gene>
    <name evidence="11" type="ORF">G3M58_63930</name>
</gene>
<dbReference type="InterPro" id="IPR036259">
    <property type="entry name" value="MFS_trans_sf"/>
</dbReference>
<evidence type="ECO:0000256" key="3">
    <source>
        <dbReference type="ARBA" id="ARBA00022448"/>
    </source>
</evidence>
<proteinExistence type="inferred from homology"/>
<evidence type="ECO:0000256" key="9">
    <source>
        <dbReference type="SAM" id="Phobius"/>
    </source>
</evidence>
<dbReference type="SUPFAM" id="SSF103473">
    <property type="entry name" value="MFS general substrate transporter"/>
    <property type="match status" value="1"/>
</dbReference>
<keyword evidence="6 9" id="KW-1133">Transmembrane helix</keyword>
<comment type="similarity">
    <text evidence="2">Belongs to the major facilitator superfamily. Bcr/CmlA family.</text>
</comment>
<evidence type="ECO:0000256" key="8">
    <source>
        <dbReference type="SAM" id="MobiDB-lite"/>
    </source>
</evidence>
<comment type="subcellular location">
    <subcellularLocation>
        <location evidence="1">Cell membrane</location>
        <topology evidence="1">Multi-pass membrane protein</topology>
    </subcellularLocation>
</comment>
<reference evidence="11" key="1">
    <citation type="submission" date="2020-01" db="EMBL/GenBank/DDBJ databases">
        <title>Insect and environment-associated Actinomycetes.</title>
        <authorList>
            <person name="Currrie C."/>
            <person name="Chevrette M."/>
            <person name="Carlson C."/>
            <person name="Stubbendieck R."/>
            <person name="Wendt-Pienkowski E."/>
        </authorList>
    </citation>
    <scope>NUCLEOTIDE SEQUENCE</scope>
    <source>
        <strain evidence="11">SID7499</strain>
    </source>
</reference>
<sequence>MTRKSRDTPGTPRTGPRSPGPPARRRLMLTLAGVSAVSPMATDMYVPGLPQMARSLHTDTAGAQISLTVFLVGIIVGQLLWGPVSDSLGRRPVLIGGSAAFAGFSLLCGLAPNLEILNAARLGQGLTGAAGIVVARAVVADLFDDDRIGRAFAALSAVTSIAPIAAPLLGGGVLSVGSWRWLFGLLAFFGLVLTLCLALWVPESLPLSARVPGGMGGTVRSMRRVCARRSVIAPVLSLGFGGAAIFVYIGSTSFVFQDLYHLSAGLTSLVYGANALGNMAASIFYGRLVRRHSPEELLRVSMVLTLAPAALLVVAETAGRGGLALTWICLFVSIAAFGVFFPAVTTVAQIRGRDAPGATSALLGSVQFTFGAIASPLVGLFGDRSALPMAGLMAAFLTPATVAAFAVSRQHVSHGAAQLPDADRPGPRDRTSGRPH</sequence>
<dbReference type="PROSITE" id="PS50850">
    <property type="entry name" value="MFS"/>
    <property type="match status" value="1"/>
</dbReference>
<evidence type="ECO:0000256" key="7">
    <source>
        <dbReference type="ARBA" id="ARBA00023136"/>
    </source>
</evidence>
<feature type="transmembrane region" description="Helical" evidence="9">
    <location>
        <begin position="297"/>
        <end position="318"/>
    </location>
</feature>
<dbReference type="NCBIfam" id="TIGR00710">
    <property type="entry name" value="efflux_Bcr_CflA"/>
    <property type="match status" value="1"/>
</dbReference>
<dbReference type="Gene3D" id="1.20.1720.10">
    <property type="entry name" value="Multidrug resistance protein D"/>
    <property type="match status" value="1"/>
</dbReference>
<feature type="region of interest" description="Disordered" evidence="8">
    <location>
        <begin position="1"/>
        <end position="23"/>
    </location>
</feature>
<feature type="transmembrane region" description="Helical" evidence="9">
    <location>
        <begin position="262"/>
        <end position="285"/>
    </location>
</feature>
<dbReference type="Pfam" id="PF07690">
    <property type="entry name" value="MFS_1"/>
    <property type="match status" value="1"/>
</dbReference>
<evidence type="ECO:0000256" key="1">
    <source>
        <dbReference type="ARBA" id="ARBA00004651"/>
    </source>
</evidence>
<dbReference type="EMBL" id="JAAGMN010006707">
    <property type="protein sequence ID" value="NEE17307.1"/>
    <property type="molecule type" value="Genomic_DNA"/>
</dbReference>
<dbReference type="InterPro" id="IPR020846">
    <property type="entry name" value="MFS_dom"/>
</dbReference>
<dbReference type="InterPro" id="IPR011701">
    <property type="entry name" value="MFS"/>
</dbReference>
<feature type="region of interest" description="Disordered" evidence="8">
    <location>
        <begin position="415"/>
        <end position="436"/>
    </location>
</feature>
<keyword evidence="4" id="KW-1003">Cell membrane</keyword>
<dbReference type="PANTHER" id="PTHR23502:SF132">
    <property type="entry name" value="POLYAMINE TRANSPORTER 2-RELATED"/>
    <property type="match status" value="1"/>
</dbReference>
<comment type="caution">
    <text evidence="11">The sequence shown here is derived from an EMBL/GenBank/DDBJ whole genome shotgun (WGS) entry which is preliminary data.</text>
</comment>
<accession>A0A6G3XI03</accession>
<dbReference type="GO" id="GO:1990961">
    <property type="term" value="P:xenobiotic detoxification by transmembrane export across the plasma membrane"/>
    <property type="evidence" value="ECO:0007669"/>
    <property type="project" value="InterPro"/>
</dbReference>
<dbReference type="GO" id="GO:0005886">
    <property type="term" value="C:plasma membrane"/>
    <property type="evidence" value="ECO:0007669"/>
    <property type="project" value="UniProtKB-SubCell"/>
</dbReference>
<feature type="transmembrane region" description="Helical" evidence="9">
    <location>
        <begin position="61"/>
        <end position="81"/>
    </location>
</feature>
<feature type="transmembrane region" description="Helical" evidence="9">
    <location>
        <begin position="93"/>
        <end position="114"/>
    </location>
</feature>
<protein>
    <submittedName>
        <fullName evidence="11">Multidrug effflux MFS transporter</fullName>
    </submittedName>
</protein>
<evidence type="ECO:0000256" key="6">
    <source>
        <dbReference type="ARBA" id="ARBA00022989"/>
    </source>
</evidence>
<keyword evidence="3" id="KW-0813">Transport</keyword>
<dbReference type="InterPro" id="IPR004812">
    <property type="entry name" value="Efflux_drug-R_Bcr/CmlA"/>
</dbReference>
<evidence type="ECO:0000259" key="10">
    <source>
        <dbReference type="PROSITE" id="PS50850"/>
    </source>
</evidence>
<evidence type="ECO:0000256" key="5">
    <source>
        <dbReference type="ARBA" id="ARBA00022692"/>
    </source>
</evidence>
<feature type="transmembrane region" description="Helical" evidence="9">
    <location>
        <begin position="181"/>
        <end position="201"/>
    </location>
</feature>
<feature type="transmembrane region" description="Helical" evidence="9">
    <location>
        <begin position="151"/>
        <end position="169"/>
    </location>
</feature>
<evidence type="ECO:0000256" key="2">
    <source>
        <dbReference type="ARBA" id="ARBA00006236"/>
    </source>
</evidence>
<feature type="compositionally biased region" description="Low complexity" evidence="8">
    <location>
        <begin position="8"/>
        <end position="17"/>
    </location>
</feature>
<feature type="transmembrane region" description="Helical" evidence="9">
    <location>
        <begin position="324"/>
        <end position="348"/>
    </location>
</feature>
<feature type="domain" description="Major facilitator superfamily (MFS) profile" evidence="10">
    <location>
        <begin position="27"/>
        <end position="412"/>
    </location>
</feature>
<keyword evidence="5 9" id="KW-0812">Transmembrane</keyword>
<feature type="transmembrane region" description="Helical" evidence="9">
    <location>
        <begin position="360"/>
        <end position="381"/>
    </location>
</feature>
<dbReference type="CDD" id="cd17320">
    <property type="entry name" value="MFS_MdfA_MDR_like"/>
    <property type="match status" value="1"/>
</dbReference>
<organism evidence="11">
    <name type="scientific">Streptomyces sp. SID7499</name>
    <dbReference type="NCBI Taxonomy" id="2706086"/>
    <lineage>
        <taxon>Bacteria</taxon>
        <taxon>Bacillati</taxon>
        <taxon>Actinomycetota</taxon>
        <taxon>Actinomycetes</taxon>
        <taxon>Kitasatosporales</taxon>
        <taxon>Streptomycetaceae</taxon>
        <taxon>Streptomyces</taxon>
    </lineage>
</organism>
<name>A0A6G3XI03_9ACTN</name>
<feature type="compositionally biased region" description="Basic and acidic residues" evidence="8">
    <location>
        <begin position="421"/>
        <end position="436"/>
    </location>
</feature>
<keyword evidence="7 9" id="KW-0472">Membrane</keyword>
<evidence type="ECO:0000313" key="11">
    <source>
        <dbReference type="EMBL" id="NEE17307.1"/>
    </source>
</evidence>
<dbReference type="PANTHER" id="PTHR23502">
    <property type="entry name" value="MAJOR FACILITATOR SUPERFAMILY"/>
    <property type="match status" value="1"/>
</dbReference>
<dbReference type="GO" id="GO:0042910">
    <property type="term" value="F:xenobiotic transmembrane transporter activity"/>
    <property type="evidence" value="ECO:0007669"/>
    <property type="project" value="InterPro"/>
</dbReference>
<feature type="transmembrane region" description="Helical" evidence="9">
    <location>
        <begin position="387"/>
        <end position="407"/>
    </location>
</feature>